<keyword evidence="4" id="KW-1185">Reference proteome</keyword>
<dbReference type="PANTHER" id="PTHR40758:SF1">
    <property type="entry name" value="CONSERVED PROTEIN"/>
    <property type="match status" value="1"/>
</dbReference>
<dbReference type="GO" id="GO:0016853">
    <property type="term" value="F:isomerase activity"/>
    <property type="evidence" value="ECO:0007669"/>
    <property type="project" value="UniProtKB-KW"/>
</dbReference>
<evidence type="ECO:0000259" key="1">
    <source>
        <dbReference type="Pfam" id="PF07398"/>
    </source>
</evidence>
<dbReference type="Pfam" id="PF11716">
    <property type="entry name" value="MDMPI_N"/>
    <property type="match status" value="1"/>
</dbReference>
<proteinExistence type="predicted"/>
<reference evidence="3" key="1">
    <citation type="submission" date="2020-11" db="EMBL/GenBank/DDBJ databases">
        <title>Whole-genome analyses of Nonomuraea sp. K274.</title>
        <authorList>
            <person name="Veyisoglu A."/>
        </authorList>
    </citation>
    <scope>NUCLEOTIDE SEQUENCE</scope>
    <source>
        <strain evidence="3">K274</strain>
    </source>
</reference>
<dbReference type="Proteomes" id="UP000605361">
    <property type="component" value="Unassembled WGS sequence"/>
</dbReference>
<dbReference type="PANTHER" id="PTHR40758">
    <property type="entry name" value="CONSERVED PROTEIN"/>
    <property type="match status" value="1"/>
</dbReference>
<dbReference type="InterPro" id="IPR024344">
    <property type="entry name" value="MDMPI_metal-binding"/>
</dbReference>
<accession>A0A931AH69</accession>
<dbReference type="AlphaFoldDB" id="A0A931AH69"/>
<feature type="domain" description="Mycothiol-dependent maleylpyruvate isomerase metal-binding" evidence="2">
    <location>
        <begin position="16"/>
        <end position="125"/>
    </location>
</feature>
<dbReference type="EMBL" id="JADOGI010000222">
    <property type="protein sequence ID" value="MBF8192626.1"/>
    <property type="molecule type" value="Genomic_DNA"/>
</dbReference>
<comment type="caution">
    <text evidence="3">The sequence shown here is derived from an EMBL/GenBank/DDBJ whole genome shotgun (WGS) entry which is preliminary data.</text>
</comment>
<evidence type="ECO:0000313" key="3">
    <source>
        <dbReference type="EMBL" id="MBF8192626.1"/>
    </source>
</evidence>
<dbReference type="RefSeq" id="WP_195901513.1">
    <property type="nucleotide sequence ID" value="NZ_JADOGI010000222.1"/>
</dbReference>
<keyword evidence="3" id="KW-0413">Isomerase</keyword>
<dbReference type="GO" id="GO:0046872">
    <property type="term" value="F:metal ion binding"/>
    <property type="evidence" value="ECO:0007669"/>
    <property type="project" value="InterPro"/>
</dbReference>
<dbReference type="GO" id="GO:0005886">
    <property type="term" value="C:plasma membrane"/>
    <property type="evidence" value="ECO:0007669"/>
    <property type="project" value="TreeGrafter"/>
</dbReference>
<dbReference type="InterPro" id="IPR010872">
    <property type="entry name" value="MDMPI_C-term_domain"/>
</dbReference>
<dbReference type="Pfam" id="PF07398">
    <property type="entry name" value="MDMPI_C"/>
    <property type="match status" value="1"/>
</dbReference>
<evidence type="ECO:0000259" key="2">
    <source>
        <dbReference type="Pfam" id="PF11716"/>
    </source>
</evidence>
<dbReference type="SUPFAM" id="SSF109854">
    <property type="entry name" value="DinB/YfiT-like putative metalloenzymes"/>
    <property type="match status" value="1"/>
</dbReference>
<dbReference type="InterPro" id="IPR034660">
    <property type="entry name" value="DinB/YfiT-like"/>
</dbReference>
<feature type="domain" description="MDMPI C-terminal" evidence="1">
    <location>
        <begin position="139"/>
        <end position="234"/>
    </location>
</feature>
<organism evidence="3 4">
    <name type="scientific">Nonomuraea cypriaca</name>
    <dbReference type="NCBI Taxonomy" id="1187855"/>
    <lineage>
        <taxon>Bacteria</taxon>
        <taxon>Bacillati</taxon>
        <taxon>Actinomycetota</taxon>
        <taxon>Actinomycetes</taxon>
        <taxon>Streptosporangiales</taxon>
        <taxon>Streptosporangiaceae</taxon>
        <taxon>Nonomuraea</taxon>
    </lineage>
</organism>
<sequence length="248" mass="27148">MDFDRYLELLELDYARLRETAARDLAAAVPSCPGWTAADLLFHVGEVYQHKTEAMRRGAFPDPWPPEPDPAEPAAYLDLAMSELRAELTSRKPQDQTPTWYDPDQTVGFWARRMALETVVHRVDAELAAGEPIMPIPDDLAVDGIDEVLLTCLAYGVGKWPEDFGDTLAGADGRTVSIGAGDEHWLVRVTASEVEVTRDGSTGDASISGTPPDLLLWLWGRADDDAVTFSGTGEPLERLRALLKGATQ</sequence>
<name>A0A931AH69_9ACTN</name>
<gene>
    <name evidence="3" type="ORF">ITP53_44490</name>
</gene>
<protein>
    <submittedName>
        <fullName evidence="3">Maleylpyruvate isomerase family mycothiol-dependent enzyme</fullName>
    </submittedName>
</protein>
<dbReference type="NCBIfam" id="TIGR03083">
    <property type="entry name" value="maleylpyruvate isomerase family mycothiol-dependent enzyme"/>
    <property type="match status" value="1"/>
</dbReference>
<evidence type="ECO:0000313" key="4">
    <source>
        <dbReference type="Proteomes" id="UP000605361"/>
    </source>
</evidence>
<dbReference type="InterPro" id="IPR017517">
    <property type="entry name" value="Maleyloyr_isom"/>
</dbReference>